<evidence type="ECO:0000259" key="8">
    <source>
        <dbReference type="PROSITE" id="PS51981"/>
    </source>
</evidence>
<evidence type="ECO:0000256" key="4">
    <source>
        <dbReference type="ARBA" id="ARBA00022771"/>
    </source>
</evidence>
<protein>
    <recommendedName>
        <fullName evidence="8">RZ-type domain-containing protein</fullName>
    </recommendedName>
</protein>
<name>A0AAN6MH46_9PEZI</name>
<dbReference type="EMBL" id="MU855711">
    <property type="protein sequence ID" value="KAK3900041.1"/>
    <property type="molecule type" value="Genomic_DNA"/>
</dbReference>
<evidence type="ECO:0000256" key="5">
    <source>
        <dbReference type="ARBA" id="ARBA00022833"/>
    </source>
</evidence>
<dbReference type="InterPro" id="IPR046439">
    <property type="entry name" value="ZF_RZ_dom"/>
</dbReference>
<feature type="non-terminal residue" evidence="9">
    <location>
        <position position="1"/>
    </location>
</feature>
<keyword evidence="10" id="KW-1185">Reference proteome</keyword>
<gene>
    <name evidence="9" type="ORF">C8A05DRAFT_17601</name>
</gene>
<evidence type="ECO:0000313" key="9">
    <source>
        <dbReference type="EMBL" id="KAK3900041.1"/>
    </source>
</evidence>
<organism evidence="9 10">
    <name type="scientific">Staphylotrichum tortipilum</name>
    <dbReference type="NCBI Taxonomy" id="2831512"/>
    <lineage>
        <taxon>Eukaryota</taxon>
        <taxon>Fungi</taxon>
        <taxon>Dikarya</taxon>
        <taxon>Ascomycota</taxon>
        <taxon>Pezizomycotina</taxon>
        <taxon>Sordariomycetes</taxon>
        <taxon>Sordariomycetidae</taxon>
        <taxon>Sordariales</taxon>
        <taxon>Chaetomiaceae</taxon>
        <taxon>Staphylotrichum</taxon>
    </lineage>
</organism>
<reference evidence="9" key="1">
    <citation type="journal article" date="2023" name="Mol. Phylogenet. Evol.">
        <title>Genome-scale phylogeny and comparative genomics of the fungal order Sordariales.</title>
        <authorList>
            <person name="Hensen N."/>
            <person name="Bonometti L."/>
            <person name="Westerberg I."/>
            <person name="Brannstrom I.O."/>
            <person name="Guillou S."/>
            <person name="Cros-Aarteil S."/>
            <person name="Calhoun S."/>
            <person name="Haridas S."/>
            <person name="Kuo A."/>
            <person name="Mondo S."/>
            <person name="Pangilinan J."/>
            <person name="Riley R."/>
            <person name="LaButti K."/>
            <person name="Andreopoulos B."/>
            <person name="Lipzen A."/>
            <person name="Chen C."/>
            <person name="Yan M."/>
            <person name="Daum C."/>
            <person name="Ng V."/>
            <person name="Clum A."/>
            <person name="Steindorff A."/>
            <person name="Ohm R.A."/>
            <person name="Martin F."/>
            <person name="Silar P."/>
            <person name="Natvig D.O."/>
            <person name="Lalanne C."/>
            <person name="Gautier V."/>
            <person name="Ament-Velasquez S.L."/>
            <person name="Kruys A."/>
            <person name="Hutchinson M.I."/>
            <person name="Powell A.J."/>
            <person name="Barry K."/>
            <person name="Miller A.N."/>
            <person name="Grigoriev I.V."/>
            <person name="Debuchy R."/>
            <person name="Gladieux P."/>
            <person name="Hiltunen Thoren M."/>
            <person name="Johannesson H."/>
        </authorList>
    </citation>
    <scope>NUCLEOTIDE SEQUENCE</scope>
    <source>
        <strain evidence="9">CBS 103.79</strain>
    </source>
</reference>
<evidence type="ECO:0000256" key="1">
    <source>
        <dbReference type="ARBA" id="ARBA00004496"/>
    </source>
</evidence>
<dbReference type="PROSITE" id="PS51981">
    <property type="entry name" value="ZF_RZ"/>
    <property type="match status" value="1"/>
</dbReference>
<proteinExistence type="predicted"/>
<dbReference type="GO" id="GO:0008270">
    <property type="term" value="F:zinc ion binding"/>
    <property type="evidence" value="ECO:0007669"/>
    <property type="project" value="UniProtKB-KW"/>
</dbReference>
<keyword evidence="6" id="KW-0391">Immunity</keyword>
<feature type="region of interest" description="Disordered" evidence="7">
    <location>
        <begin position="307"/>
        <end position="334"/>
    </location>
</feature>
<evidence type="ECO:0000256" key="6">
    <source>
        <dbReference type="ARBA" id="ARBA00022859"/>
    </source>
</evidence>
<comment type="subcellular location">
    <subcellularLocation>
        <location evidence="1">Cytoplasm</location>
    </subcellularLocation>
</comment>
<evidence type="ECO:0000256" key="3">
    <source>
        <dbReference type="ARBA" id="ARBA00022723"/>
    </source>
</evidence>
<keyword evidence="2" id="KW-0963">Cytoplasm</keyword>
<accession>A0AAN6MH46</accession>
<comment type="caution">
    <text evidence="9">The sequence shown here is derived from an EMBL/GenBank/DDBJ whole genome shotgun (WGS) entry which is preliminary data.</text>
</comment>
<evidence type="ECO:0000256" key="2">
    <source>
        <dbReference type="ARBA" id="ARBA00022490"/>
    </source>
</evidence>
<feature type="domain" description="RZ-type" evidence="8">
    <location>
        <begin position="377"/>
        <end position="453"/>
    </location>
</feature>
<sequence>ICGEECPQTLCQLCCAQKDARVDLMEFKSYGEIDLDETPIAVLGCGHFCTGETLDGLVGMNNVYTTDKFGNFNDLQGLSGQLTTIPTCPDCRVPIRQFATRRYNRVINKAVLDETSKRFLIHGSEQLKELEKRVAEAEKDLTLSRPAKQQTLENLVKEVSKLRRTMRAEHQPVKKLFDAAVTLHRESDPLSQGLANLSLTPVPPILPNPVHDQQITLGALGLQLRINETIFRDSLTLWANWNVESHLATHRDIIRQTTRYLAECSSFITSTTTTAKLPRLAIPAILSHARTTQLYLYYRRTLTPGIIAPATTPNPPPQPEQTTEEPEKAEEPDHLQTARDNLTLALELITTFPNGEAYRAEIESTARLFEGPRYETVTPEEIAAIKRAMVGGRDGMATHSGHWYTCRNGHPFAIGECGMPMEQARCPECGAAIGGQHHTLLGDNQQDQRMEAV</sequence>
<dbReference type="GO" id="GO:0005737">
    <property type="term" value="C:cytoplasm"/>
    <property type="evidence" value="ECO:0007669"/>
    <property type="project" value="UniProtKB-SubCell"/>
</dbReference>
<evidence type="ECO:0000256" key="7">
    <source>
        <dbReference type="SAM" id="MobiDB-lite"/>
    </source>
</evidence>
<keyword evidence="5" id="KW-0862">Zinc</keyword>
<evidence type="ECO:0000313" key="10">
    <source>
        <dbReference type="Proteomes" id="UP001303889"/>
    </source>
</evidence>
<reference evidence="9" key="2">
    <citation type="submission" date="2023-05" db="EMBL/GenBank/DDBJ databases">
        <authorList>
            <consortium name="Lawrence Berkeley National Laboratory"/>
            <person name="Steindorff A."/>
            <person name="Hensen N."/>
            <person name="Bonometti L."/>
            <person name="Westerberg I."/>
            <person name="Brannstrom I.O."/>
            <person name="Guillou S."/>
            <person name="Cros-Aarteil S."/>
            <person name="Calhoun S."/>
            <person name="Haridas S."/>
            <person name="Kuo A."/>
            <person name="Mondo S."/>
            <person name="Pangilinan J."/>
            <person name="Riley R."/>
            <person name="Labutti K."/>
            <person name="Andreopoulos B."/>
            <person name="Lipzen A."/>
            <person name="Chen C."/>
            <person name="Yanf M."/>
            <person name="Daum C."/>
            <person name="Ng V."/>
            <person name="Clum A."/>
            <person name="Ohm R."/>
            <person name="Martin F."/>
            <person name="Silar P."/>
            <person name="Natvig D."/>
            <person name="Lalanne C."/>
            <person name="Gautier V."/>
            <person name="Ament-Velasquez S.L."/>
            <person name="Kruys A."/>
            <person name="Hutchinson M.I."/>
            <person name="Powell A.J."/>
            <person name="Barry K."/>
            <person name="Miller A.N."/>
            <person name="Grigoriev I.V."/>
            <person name="Debuchy R."/>
            <person name="Gladieux P."/>
            <person name="Thoren M.H."/>
            <person name="Johannesson H."/>
        </authorList>
    </citation>
    <scope>NUCLEOTIDE SEQUENCE</scope>
    <source>
        <strain evidence="9">CBS 103.79</strain>
    </source>
</reference>
<dbReference type="GO" id="GO:0002376">
    <property type="term" value="P:immune system process"/>
    <property type="evidence" value="ECO:0007669"/>
    <property type="project" value="UniProtKB-KW"/>
</dbReference>
<feature type="compositionally biased region" description="Basic and acidic residues" evidence="7">
    <location>
        <begin position="325"/>
        <end position="334"/>
    </location>
</feature>
<dbReference type="AlphaFoldDB" id="A0AAN6MH46"/>
<dbReference type="Pfam" id="PF20173">
    <property type="entry name" value="ZnF_RZ-type"/>
    <property type="match status" value="1"/>
</dbReference>
<keyword evidence="4" id="KW-0863">Zinc-finger</keyword>
<dbReference type="Proteomes" id="UP001303889">
    <property type="component" value="Unassembled WGS sequence"/>
</dbReference>
<keyword evidence="3" id="KW-0479">Metal-binding</keyword>